<comment type="caution">
    <text evidence="16">The sequence shown here is derived from an EMBL/GenBank/DDBJ whole genome shotgun (WGS) entry which is preliminary data.</text>
</comment>
<evidence type="ECO:0000256" key="1">
    <source>
        <dbReference type="ARBA" id="ARBA00004706"/>
    </source>
</evidence>
<dbReference type="EMBL" id="VORU01000013">
    <property type="protein sequence ID" value="TXD68202.1"/>
    <property type="molecule type" value="Genomic_DNA"/>
</dbReference>
<dbReference type="InterPro" id="IPR004769">
    <property type="entry name" value="Pur_lyase"/>
</dbReference>
<dbReference type="InterPro" id="IPR022761">
    <property type="entry name" value="Fumarate_lyase_N"/>
</dbReference>
<evidence type="ECO:0000256" key="11">
    <source>
        <dbReference type="ARBA" id="ARBA00049115"/>
    </source>
</evidence>
<evidence type="ECO:0000256" key="3">
    <source>
        <dbReference type="ARBA" id="ARBA00008273"/>
    </source>
</evidence>
<evidence type="ECO:0000256" key="8">
    <source>
        <dbReference type="ARBA" id="ARBA00024477"/>
    </source>
</evidence>
<dbReference type="NCBIfam" id="TIGR00928">
    <property type="entry name" value="purB"/>
    <property type="match status" value="1"/>
</dbReference>
<accession>A0A5C6YME0</accession>
<dbReference type="Gene3D" id="1.20.200.10">
    <property type="entry name" value="Fumarase/aspartase (Central domain)"/>
    <property type="match status" value="1"/>
</dbReference>
<dbReference type="Gene3D" id="1.10.275.10">
    <property type="entry name" value="Fumarase/aspartase (N-terminal domain)"/>
    <property type="match status" value="1"/>
</dbReference>
<dbReference type="PROSITE" id="PS00163">
    <property type="entry name" value="FUMARATE_LYASES"/>
    <property type="match status" value="1"/>
</dbReference>
<dbReference type="InterPro" id="IPR024083">
    <property type="entry name" value="Fumarase/histidase_N"/>
</dbReference>
<evidence type="ECO:0000256" key="13">
    <source>
        <dbReference type="RuleBase" id="RU361172"/>
    </source>
</evidence>
<dbReference type="InterPro" id="IPR008948">
    <property type="entry name" value="L-Aspartase-like"/>
</dbReference>
<evidence type="ECO:0000259" key="15">
    <source>
        <dbReference type="Pfam" id="PF08328"/>
    </source>
</evidence>
<evidence type="ECO:0000313" key="16">
    <source>
        <dbReference type="EMBL" id="TXD68202.1"/>
    </source>
</evidence>
<evidence type="ECO:0000256" key="5">
    <source>
        <dbReference type="ARBA" id="ARBA00017058"/>
    </source>
</evidence>
<dbReference type="NCBIfam" id="NF006764">
    <property type="entry name" value="PRK09285.1"/>
    <property type="match status" value="1"/>
</dbReference>
<dbReference type="AlphaFoldDB" id="A0A5C6YME0"/>
<dbReference type="EC" id="4.3.2.2" evidence="4 12"/>
<evidence type="ECO:0000259" key="14">
    <source>
        <dbReference type="Pfam" id="PF00206"/>
    </source>
</evidence>
<dbReference type="GO" id="GO:0004018">
    <property type="term" value="F:N6-(1,2-dicarboxyethyl)AMP AMP-lyase (fumarate-forming) activity"/>
    <property type="evidence" value="ECO:0007669"/>
    <property type="project" value="UniProtKB-UniRule"/>
</dbReference>
<comment type="function">
    <text evidence="9">Catalyzes two reactions in de novo purine nucleotide biosynthesis. Catalyzes the breakdown of 5-aminoimidazole- (N-succinylocarboxamide) ribotide (SAICAR or 2-[5-amino-1-(5-phospho-beta-D-ribosyl)imidazole-4-carboxamido]succinate) to 5-aminoimidazole-4-carboxamide ribotide (AICAR or 5-amino-1-(5-phospho-beta-D-ribosyl)imidazole-4-carboxamide) and fumarate, and of adenylosuccinate (ADS or N(6)-(1,2-dicarboxyethyl)-AMP) to adenosine monophosphate (AMP) and fumarate.</text>
</comment>
<dbReference type="InterPro" id="IPR000362">
    <property type="entry name" value="Fumarate_lyase_fam"/>
</dbReference>
<evidence type="ECO:0000256" key="9">
    <source>
        <dbReference type="ARBA" id="ARBA00025012"/>
    </source>
</evidence>
<name>A0A5C6YME0_9FLAO</name>
<evidence type="ECO:0000256" key="6">
    <source>
        <dbReference type="ARBA" id="ARBA00022755"/>
    </source>
</evidence>
<evidence type="ECO:0000256" key="10">
    <source>
        <dbReference type="ARBA" id="ARBA00030717"/>
    </source>
</evidence>
<dbReference type="InterPro" id="IPR020557">
    <property type="entry name" value="Fumarate_lyase_CS"/>
</dbReference>
<feature type="domain" description="Adenylosuccinate lyase PurB C-terminal" evidence="15">
    <location>
        <begin position="330"/>
        <end position="445"/>
    </location>
</feature>
<dbReference type="PRINTS" id="PR00149">
    <property type="entry name" value="FUMRATELYASE"/>
</dbReference>
<comment type="similarity">
    <text evidence="3 13">Belongs to the lyase 1 family. Adenylosuccinate lyase subfamily.</text>
</comment>
<dbReference type="RefSeq" id="WP_111816867.1">
    <property type="nucleotide sequence ID" value="NZ_CBCRZQ010000011.1"/>
</dbReference>
<comment type="catalytic activity">
    <reaction evidence="8">
        <text>(2S)-2-[5-amino-1-(5-phospho-beta-D-ribosyl)imidazole-4-carboxamido]succinate = 5-amino-1-(5-phospho-beta-D-ribosyl)imidazole-4-carboxamide + fumarate</text>
        <dbReference type="Rhea" id="RHEA:23920"/>
        <dbReference type="ChEBI" id="CHEBI:29806"/>
        <dbReference type="ChEBI" id="CHEBI:58443"/>
        <dbReference type="ChEBI" id="CHEBI:58475"/>
        <dbReference type="EC" id="4.3.2.2"/>
    </reaction>
    <physiologicalReaction direction="left-to-right" evidence="8">
        <dbReference type="Rhea" id="RHEA:23921"/>
    </physiologicalReaction>
</comment>
<dbReference type="Gene3D" id="1.10.40.30">
    <property type="entry name" value="Fumarase/aspartase (C-terminal domain)"/>
    <property type="match status" value="1"/>
</dbReference>
<dbReference type="GO" id="GO:0006189">
    <property type="term" value="P:'de novo' IMP biosynthetic process"/>
    <property type="evidence" value="ECO:0007669"/>
    <property type="project" value="UniProtKB-UniPathway"/>
</dbReference>
<dbReference type="OrthoDB" id="9768878at2"/>
<dbReference type="Pfam" id="PF00206">
    <property type="entry name" value="Lyase_1"/>
    <property type="match status" value="1"/>
</dbReference>
<gene>
    <name evidence="16" type="primary">purB</name>
    <name evidence="16" type="ORF">ESV24_13020</name>
</gene>
<evidence type="ECO:0000313" key="17">
    <source>
        <dbReference type="Proteomes" id="UP000321945"/>
    </source>
</evidence>
<comment type="catalytic activity">
    <reaction evidence="11">
        <text>N(6)-(1,2-dicarboxyethyl)-AMP = fumarate + AMP</text>
        <dbReference type="Rhea" id="RHEA:16853"/>
        <dbReference type="ChEBI" id="CHEBI:29806"/>
        <dbReference type="ChEBI" id="CHEBI:57567"/>
        <dbReference type="ChEBI" id="CHEBI:456215"/>
        <dbReference type="EC" id="4.3.2.2"/>
    </reaction>
    <physiologicalReaction direction="left-to-right" evidence="11">
        <dbReference type="Rhea" id="RHEA:16854"/>
    </physiologicalReaction>
</comment>
<dbReference type="Proteomes" id="UP000321945">
    <property type="component" value="Unassembled WGS sequence"/>
</dbReference>
<reference evidence="16 17" key="1">
    <citation type="submission" date="2019-08" db="EMBL/GenBank/DDBJ databases">
        <title>Genome of Aequorivita lipolytica Y10-2 (type strain).</title>
        <authorList>
            <person name="Bowman J.P."/>
        </authorList>
    </citation>
    <scope>NUCLEOTIDE SEQUENCE [LARGE SCALE GENOMIC DNA]</scope>
    <source>
        <strain evidence="16 17">Y10-2</strain>
    </source>
</reference>
<dbReference type="GO" id="GO:0044208">
    <property type="term" value="P:'de novo' AMP biosynthetic process"/>
    <property type="evidence" value="ECO:0007669"/>
    <property type="project" value="UniProtKB-UniPathway"/>
</dbReference>
<evidence type="ECO:0000256" key="2">
    <source>
        <dbReference type="ARBA" id="ARBA00004734"/>
    </source>
</evidence>
<evidence type="ECO:0000256" key="12">
    <source>
        <dbReference type="NCBIfam" id="TIGR00928"/>
    </source>
</evidence>
<dbReference type="CDD" id="cd01598">
    <property type="entry name" value="PurB"/>
    <property type="match status" value="1"/>
</dbReference>
<proteinExistence type="inferred from homology"/>
<comment type="pathway">
    <text evidence="1 13">Purine metabolism; IMP biosynthesis via de novo pathway; 5-amino-1-(5-phospho-D-ribosyl)imidazole-4-carboxamide from 5-amino-1-(5-phospho-D-ribosyl)imidazole-4-carboxylate: step 2/2.</text>
</comment>
<dbReference type="InterPro" id="IPR013539">
    <property type="entry name" value="PurB_C"/>
</dbReference>
<keyword evidence="17" id="KW-1185">Reference proteome</keyword>
<keyword evidence="6 13" id="KW-0658">Purine biosynthesis</keyword>
<evidence type="ECO:0000256" key="4">
    <source>
        <dbReference type="ARBA" id="ARBA00012339"/>
    </source>
</evidence>
<sequence>MYTNALQAISPIDGRYASKTSSLIPYFSEEALIRYRVQVEIEYFIALVELDLPQLAEFDRNLFSDLRDLYLEFTVQDAVKIKETEKVTNHDVKAVEYFIKEKFEDLNLQKYKEFIHFGLTSQDINNTAIPLSLKDAINNVYVPLLMEVKNKLKQLSEDWAQIAMLARTHGQPASPTRLGKEIDVFVVRIEEQFDLMNNIKSAAKFGGATGNFNAHKVAYPNIDWRAFGKHFVQNTLGLHHSFPTTQIEHYDHMAALFDCLKRINTILIDLDRDIWTYVSMDYFKQKIKKGEVGSSAMPHKVNPIDFENSEGNLGVANALFEHFSAKLPISRLQRDLTDSTVLRNIGVPIGHTLIAFSSTLKGLNKLVLNESKFAEDLENNWAVVAEAIQTILRREGYPNPYEALKGLTRTNERINQTSIANFIETLEIPESVKQEMRNITPGNYTGI</sequence>
<dbReference type="UniPathway" id="UPA00074">
    <property type="reaction ID" value="UER00132"/>
</dbReference>
<dbReference type="PANTHER" id="PTHR43411">
    <property type="entry name" value="ADENYLOSUCCINATE LYASE"/>
    <property type="match status" value="1"/>
</dbReference>
<dbReference type="Pfam" id="PF08328">
    <property type="entry name" value="ASL_C"/>
    <property type="match status" value="1"/>
</dbReference>
<comment type="pathway">
    <text evidence="2 13">Purine metabolism; AMP biosynthesis via de novo pathway; AMP from IMP: step 2/2.</text>
</comment>
<feature type="domain" description="Fumarate lyase N-terminal" evidence="14">
    <location>
        <begin position="14"/>
        <end position="312"/>
    </location>
</feature>
<protein>
    <recommendedName>
        <fullName evidence="5 12">Adenylosuccinate lyase</fullName>
        <shortName evidence="13">ASL</shortName>
        <ecNumber evidence="4 12">4.3.2.2</ecNumber>
    </recommendedName>
    <alternativeName>
        <fullName evidence="10 13">Adenylosuccinase</fullName>
    </alternativeName>
</protein>
<organism evidence="16 17">
    <name type="scientific">Aequorivita lipolytica</name>
    <dbReference type="NCBI Taxonomy" id="153267"/>
    <lineage>
        <taxon>Bacteria</taxon>
        <taxon>Pseudomonadati</taxon>
        <taxon>Bacteroidota</taxon>
        <taxon>Flavobacteriia</taxon>
        <taxon>Flavobacteriales</taxon>
        <taxon>Flavobacteriaceae</taxon>
        <taxon>Aequorivita</taxon>
    </lineage>
</organism>
<dbReference type="InterPro" id="IPR047136">
    <property type="entry name" value="PurB_bact"/>
</dbReference>
<dbReference type="FunFam" id="1.20.200.10:FF:000004">
    <property type="entry name" value="Adenylosuccinate lyase"/>
    <property type="match status" value="1"/>
</dbReference>
<dbReference type="GO" id="GO:0070626">
    <property type="term" value="F:(S)-2-(5-amino-1-(5-phospho-D-ribosyl)imidazole-4-carboxamido) succinate lyase (fumarate-forming) activity"/>
    <property type="evidence" value="ECO:0007669"/>
    <property type="project" value="RHEA"/>
</dbReference>
<dbReference type="PANTHER" id="PTHR43411:SF1">
    <property type="entry name" value="ADENYLOSUCCINATE LYASE"/>
    <property type="match status" value="1"/>
</dbReference>
<dbReference type="UniPathway" id="UPA00075">
    <property type="reaction ID" value="UER00336"/>
</dbReference>
<keyword evidence="7 13" id="KW-0456">Lyase</keyword>
<dbReference type="SUPFAM" id="SSF48557">
    <property type="entry name" value="L-aspartase-like"/>
    <property type="match status" value="1"/>
</dbReference>
<evidence type="ECO:0000256" key="7">
    <source>
        <dbReference type="ARBA" id="ARBA00023239"/>
    </source>
</evidence>